<dbReference type="HOGENOM" id="CLU_091777_0_1_1"/>
<keyword evidence="3" id="KW-1185">Reference proteome</keyword>
<dbReference type="eggNOG" id="ENOG502SUI0">
    <property type="taxonomic scope" value="Eukaryota"/>
</dbReference>
<evidence type="ECO:0000313" key="2">
    <source>
        <dbReference type="EMBL" id="EKD14396.1"/>
    </source>
</evidence>
<dbReference type="KEGG" id="mbe:MBM_07626"/>
<accession>K1WN98</accession>
<protein>
    <submittedName>
        <fullName evidence="2">Uncharacterized protein</fullName>
    </submittedName>
</protein>
<dbReference type="InterPro" id="IPR045564">
    <property type="entry name" value="DUF5910"/>
</dbReference>
<feature type="signal peptide" evidence="1">
    <location>
        <begin position="1"/>
        <end position="23"/>
    </location>
</feature>
<dbReference type="Proteomes" id="UP000006753">
    <property type="component" value="Unassembled WGS sequence"/>
</dbReference>
<feature type="chain" id="PRO_5003852628" evidence="1">
    <location>
        <begin position="24"/>
        <end position="214"/>
    </location>
</feature>
<gene>
    <name evidence="2" type="ORF">MBM_07626</name>
</gene>
<reference evidence="2 3" key="1">
    <citation type="journal article" date="2012" name="BMC Genomics">
        <title>Sequencing the genome of Marssonina brunnea reveals fungus-poplar co-evolution.</title>
        <authorList>
            <person name="Zhu S."/>
            <person name="Cao Y.-Z."/>
            <person name="Jiang C."/>
            <person name="Tan B.-Y."/>
            <person name="Wang Z."/>
            <person name="Feng S."/>
            <person name="Zhang L."/>
            <person name="Su X.-H."/>
            <person name="Brejova B."/>
            <person name="Vinar T."/>
            <person name="Xu M."/>
            <person name="Wang M.-X."/>
            <person name="Zhang S.-G."/>
            <person name="Huang M.-R."/>
            <person name="Wu R."/>
            <person name="Zhou Y."/>
        </authorList>
    </citation>
    <scope>NUCLEOTIDE SEQUENCE [LARGE SCALE GENOMIC DNA]</scope>
    <source>
        <strain evidence="2 3">MB_m1</strain>
    </source>
</reference>
<proteinExistence type="predicted"/>
<dbReference type="OrthoDB" id="4540223at2759"/>
<dbReference type="GeneID" id="18763561"/>
<dbReference type="EMBL" id="JH921446">
    <property type="protein sequence ID" value="EKD14396.1"/>
    <property type="molecule type" value="Genomic_DNA"/>
</dbReference>
<name>K1WN98_MARBU</name>
<keyword evidence="1" id="KW-0732">Signal</keyword>
<evidence type="ECO:0000313" key="3">
    <source>
        <dbReference type="Proteomes" id="UP000006753"/>
    </source>
</evidence>
<dbReference type="Pfam" id="PF19287">
    <property type="entry name" value="DUF5910"/>
    <property type="match status" value="1"/>
</dbReference>
<evidence type="ECO:0000256" key="1">
    <source>
        <dbReference type="SAM" id="SignalP"/>
    </source>
</evidence>
<dbReference type="AlphaFoldDB" id="K1WN98"/>
<dbReference type="InParanoid" id="K1WN98"/>
<organism evidence="2 3">
    <name type="scientific">Marssonina brunnea f. sp. multigermtubi (strain MB_m1)</name>
    <name type="common">Marssonina leaf spot fungus</name>
    <dbReference type="NCBI Taxonomy" id="1072389"/>
    <lineage>
        <taxon>Eukaryota</taxon>
        <taxon>Fungi</taxon>
        <taxon>Dikarya</taxon>
        <taxon>Ascomycota</taxon>
        <taxon>Pezizomycotina</taxon>
        <taxon>Leotiomycetes</taxon>
        <taxon>Helotiales</taxon>
        <taxon>Drepanopezizaceae</taxon>
        <taxon>Drepanopeziza</taxon>
    </lineage>
</organism>
<sequence>MLRTKSILATLLALNFLFDGAYGVLGMFQQKRAIGYATIPEEVALRINEDNKLLEVPSGSKTQLGPGLYLVNHFRRLTPKKGDWYCAVKADAEKVQSISKVYIPKSYVAHPRKRPQPLWYAGEDVIMDYLMTLELMNEPRPSQALRFSWVSDKYAQMQMLIPDSAIDNQEALELWAECFETEEELTHFAQDEDFINWENKEEWNIMGDRGLPEL</sequence>